<protein>
    <recommendedName>
        <fullName evidence="2">HTH IS408-type domain-containing protein</fullName>
    </recommendedName>
</protein>
<feature type="domain" description="HTH IS408-type" evidence="2">
    <location>
        <begin position="11"/>
        <end position="92"/>
    </location>
</feature>
<evidence type="ECO:0000313" key="4">
    <source>
        <dbReference type="Proteomes" id="UP000198729"/>
    </source>
</evidence>
<reference evidence="3 4" key="1">
    <citation type="submission" date="2016-10" db="EMBL/GenBank/DDBJ databases">
        <authorList>
            <person name="de Groot N.N."/>
        </authorList>
    </citation>
    <scope>NUCLEOTIDE SEQUENCE [LARGE SCALE GENOMIC DNA]</scope>
    <source>
        <strain evidence="3">1</strain>
    </source>
</reference>
<dbReference type="STRING" id="51642.NSMM_540047"/>
<dbReference type="AlphaFoldDB" id="A0A1G5SGZ3"/>
<dbReference type="EMBL" id="FMWO01000063">
    <property type="protein sequence ID" value="SCZ86444.1"/>
    <property type="molecule type" value="Genomic_DNA"/>
</dbReference>
<name>A0A1G5SGZ3_9PROT</name>
<sequence>MPAMRLSMRKIKEVLRLKWERGLSNRQVAAACGISRPTVSEYLRRAAEAELGWPLPEDLSEAQLEQRLFPPPPDLPAQARGIPDWQRIHDELRGKNVTLFLLWQEYREANPDGYQYSWFCEHYRAWQGKLDLVMRQDHRAGEKLFVDYAGHTVPYTLIKKEVEVRITHNTIECFHRGNRIASHRRSDQKGRHSTIAAHMPESHRQAGEWTPERLTAWAAKTGPATEKLIRTALGARKHPQQAYRSCLGILRLGQSYGEARLERACQRALMLGSCRYKSIESILKHRLDEQPLEEQQDLALPDTHDNIRGPAYYH</sequence>
<organism evidence="3 4">
    <name type="scientific">Nitrosomonas mobilis</name>
    <dbReference type="NCBI Taxonomy" id="51642"/>
    <lineage>
        <taxon>Bacteria</taxon>
        <taxon>Pseudomonadati</taxon>
        <taxon>Pseudomonadota</taxon>
        <taxon>Betaproteobacteria</taxon>
        <taxon>Nitrosomonadales</taxon>
        <taxon>Nitrosomonadaceae</taxon>
        <taxon>Nitrosomonas</taxon>
    </lineage>
</organism>
<evidence type="ECO:0000313" key="3">
    <source>
        <dbReference type="EMBL" id="SCZ86444.1"/>
    </source>
</evidence>
<feature type="region of interest" description="Disordered" evidence="1">
    <location>
        <begin position="294"/>
        <end position="314"/>
    </location>
</feature>
<proteinExistence type="predicted"/>
<dbReference type="Gene3D" id="1.10.10.60">
    <property type="entry name" value="Homeodomain-like"/>
    <property type="match status" value="1"/>
</dbReference>
<dbReference type="Proteomes" id="UP000198729">
    <property type="component" value="Unassembled WGS sequence"/>
</dbReference>
<accession>A0A1G5SGZ3</accession>
<dbReference type="InterPro" id="IPR054353">
    <property type="entry name" value="IstA-like_C"/>
</dbReference>
<evidence type="ECO:0000259" key="2">
    <source>
        <dbReference type="PROSITE" id="PS50532"/>
    </source>
</evidence>
<dbReference type="Pfam" id="PF13384">
    <property type="entry name" value="HTH_23"/>
    <property type="match status" value="1"/>
</dbReference>
<dbReference type="InterPro" id="IPR017895">
    <property type="entry name" value="HTH_IS408/IS1162_type"/>
</dbReference>
<dbReference type="PANTHER" id="PTHR35004:SF8">
    <property type="entry name" value="TRANSPOSASE RV3428C-RELATED"/>
    <property type="match status" value="1"/>
</dbReference>
<dbReference type="Pfam" id="PF22483">
    <property type="entry name" value="Mu-transpos_C_2"/>
    <property type="match status" value="1"/>
</dbReference>
<keyword evidence="4" id="KW-1185">Reference proteome</keyword>
<evidence type="ECO:0000256" key="1">
    <source>
        <dbReference type="SAM" id="MobiDB-lite"/>
    </source>
</evidence>
<dbReference type="RefSeq" id="WP_090287491.1">
    <property type="nucleotide sequence ID" value="NZ_FMWO01000063.1"/>
</dbReference>
<dbReference type="PANTHER" id="PTHR35004">
    <property type="entry name" value="TRANSPOSASE RV3428C-RELATED"/>
    <property type="match status" value="1"/>
</dbReference>
<dbReference type="OrthoDB" id="3542865at2"/>
<dbReference type="PROSITE" id="PS50532">
    <property type="entry name" value="HTH_IS408"/>
    <property type="match status" value="1"/>
</dbReference>
<gene>
    <name evidence="3" type="ORF">NSMM_540047</name>
</gene>